<keyword evidence="2" id="KW-0732">Signal</keyword>
<dbReference type="PANTHER" id="PTHR30344:SF1">
    <property type="entry name" value="6-PHOSPHOGLUCONOLACTONASE"/>
    <property type="match status" value="1"/>
</dbReference>
<dbReference type="InterPro" id="IPR019405">
    <property type="entry name" value="Lactonase_7-beta_prop"/>
</dbReference>
<dbReference type="STRING" id="1194083.BN12_2100003"/>
<comment type="similarity">
    <text evidence="1">Belongs to the cycloisomerase 2 family.</text>
</comment>
<feature type="chain" id="PRO_5001720771" evidence="2">
    <location>
        <begin position="28"/>
        <end position="383"/>
    </location>
</feature>
<protein>
    <submittedName>
        <fullName evidence="3">Uncharacterized protein</fullName>
    </submittedName>
</protein>
<dbReference type="Proteomes" id="UP000035721">
    <property type="component" value="Unassembled WGS sequence"/>
</dbReference>
<dbReference type="Pfam" id="PF10282">
    <property type="entry name" value="Lactonase"/>
    <property type="match status" value="1"/>
</dbReference>
<dbReference type="OrthoDB" id="9790815at2"/>
<gene>
    <name evidence="3" type="ORF">BN12_2100003</name>
</gene>
<sequence>MKRITTLVSTIGAGAAALTMGALPAGAAPGAQHGAGHPPRGVVFVQNDAVGGNTIVAYDRTRSGGLVRAGSYATGGKGGVLSGSVVDHLASQGSLTYDAGAHLLLAVNAGSDSVTTFAVHGDRLVRRQTVGSGGQFPVSIASHGGVVYVLNARHGGSITGYRLVGGRLVRVPAWHRALHLDTSAPGQPDEFTHTPGQVGFTPDGRTLLVATKAGGNSIAAFAVGQHGLSARPTVTSLPGAVPFGFTFDGRGHLALTEAGPSAVATFAVRAGGRLAALDSAATGQAATCWIVETGGTLYASNAGSGTLSVYRVGARGSLASRGTVATDAGTVDAAASSDGRYVYVQTGAAGIVDAYRVHHDGSLTMTGSVTVPDAAGAEGIVAL</sequence>
<accession>A0A077M0D7</accession>
<organism evidence="3 4">
    <name type="scientific">Nostocoides japonicum T1-X7</name>
    <dbReference type="NCBI Taxonomy" id="1194083"/>
    <lineage>
        <taxon>Bacteria</taxon>
        <taxon>Bacillati</taxon>
        <taxon>Actinomycetota</taxon>
        <taxon>Actinomycetes</taxon>
        <taxon>Micrococcales</taxon>
        <taxon>Intrasporangiaceae</taxon>
        <taxon>Nostocoides</taxon>
    </lineage>
</organism>
<dbReference type="Gene3D" id="2.130.10.10">
    <property type="entry name" value="YVTN repeat-like/Quinoprotein amine dehydrogenase"/>
    <property type="match status" value="2"/>
</dbReference>
<dbReference type="EMBL" id="CAJB01000125">
    <property type="protein sequence ID" value="CCH77659.1"/>
    <property type="molecule type" value="Genomic_DNA"/>
</dbReference>
<dbReference type="GO" id="GO:0017057">
    <property type="term" value="F:6-phosphogluconolactonase activity"/>
    <property type="evidence" value="ECO:0007669"/>
    <property type="project" value="TreeGrafter"/>
</dbReference>
<evidence type="ECO:0000256" key="1">
    <source>
        <dbReference type="ARBA" id="ARBA00005564"/>
    </source>
</evidence>
<dbReference type="InterPro" id="IPR011048">
    <property type="entry name" value="Haem_d1_sf"/>
</dbReference>
<keyword evidence="4" id="KW-1185">Reference proteome</keyword>
<dbReference type="InterPro" id="IPR050282">
    <property type="entry name" value="Cycloisomerase_2"/>
</dbReference>
<dbReference type="InterPro" id="IPR015943">
    <property type="entry name" value="WD40/YVTN_repeat-like_dom_sf"/>
</dbReference>
<dbReference type="SUPFAM" id="SSF51004">
    <property type="entry name" value="C-terminal (heme d1) domain of cytochrome cd1-nitrite reductase"/>
    <property type="match status" value="1"/>
</dbReference>
<dbReference type="PANTHER" id="PTHR30344">
    <property type="entry name" value="6-PHOSPHOGLUCONOLACTONASE-RELATED"/>
    <property type="match status" value="1"/>
</dbReference>
<evidence type="ECO:0000313" key="4">
    <source>
        <dbReference type="Proteomes" id="UP000035721"/>
    </source>
</evidence>
<dbReference type="RefSeq" id="WP_048554561.1">
    <property type="nucleotide sequence ID" value="NZ_HF570958.1"/>
</dbReference>
<name>A0A077M0D7_9MICO</name>
<dbReference type="AlphaFoldDB" id="A0A077M0D7"/>
<proteinExistence type="inferred from homology"/>
<feature type="signal peptide" evidence="2">
    <location>
        <begin position="1"/>
        <end position="27"/>
    </location>
</feature>
<comment type="caution">
    <text evidence="3">The sequence shown here is derived from an EMBL/GenBank/DDBJ whole genome shotgun (WGS) entry which is preliminary data.</text>
</comment>
<evidence type="ECO:0000313" key="3">
    <source>
        <dbReference type="EMBL" id="CCH77659.1"/>
    </source>
</evidence>
<reference evidence="3 4" key="1">
    <citation type="journal article" date="2013" name="ISME J.">
        <title>A metabolic model for members of the genus Tetrasphaera involved in enhanced biological phosphorus removal.</title>
        <authorList>
            <person name="Kristiansen R."/>
            <person name="Nguyen H.T.T."/>
            <person name="Saunders A.M."/>
            <person name="Nielsen J.L."/>
            <person name="Wimmer R."/>
            <person name="Le V.Q."/>
            <person name="McIlroy S.J."/>
            <person name="Petrovski S."/>
            <person name="Seviour R.J."/>
            <person name="Calteau A."/>
            <person name="Nielsen K.L."/>
            <person name="Nielsen P.H."/>
        </authorList>
    </citation>
    <scope>NUCLEOTIDE SEQUENCE [LARGE SCALE GENOMIC DNA]</scope>
    <source>
        <strain evidence="3 4">T1-X7</strain>
    </source>
</reference>
<evidence type="ECO:0000256" key="2">
    <source>
        <dbReference type="SAM" id="SignalP"/>
    </source>
</evidence>